<feature type="chain" id="PRO_5022234507" evidence="1">
    <location>
        <begin position="23"/>
        <end position="102"/>
    </location>
</feature>
<dbReference type="Proteomes" id="UP000319627">
    <property type="component" value="Unassembled WGS sequence"/>
</dbReference>
<dbReference type="InterPro" id="IPR025711">
    <property type="entry name" value="PepSY"/>
</dbReference>
<protein>
    <submittedName>
        <fullName evidence="3">Peptidase YpeB-like protein</fullName>
    </submittedName>
</protein>
<dbReference type="EMBL" id="VLKG01000010">
    <property type="protein sequence ID" value="TWH64311.1"/>
    <property type="molecule type" value="Genomic_DNA"/>
</dbReference>
<organism evidence="3 4">
    <name type="scientific">Azomonas agilis</name>
    <dbReference type="NCBI Taxonomy" id="116849"/>
    <lineage>
        <taxon>Bacteria</taxon>
        <taxon>Pseudomonadati</taxon>
        <taxon>Pseudomonadota</taxon>
        <taxon>Gammaproteobacteria</taxon>
        <taxon>Pseudomonadales</taxon>
        <taxon>Pseudomonadaceae</taxon>
        <taxon>Azomonas</taxon>
    </lineage>
</organism>
<evidence type="ECO:0000313" key="4">
    <source>
        <dbReference type="Proteomes" id="UP000319627"/>
    </source>
</evidence>
<dbReference type="AlphaFoldDB" id="A0A562HZX3"/>
<name>A0A562HZX3_9GAMM</name>
<dbReference type="Pfam" id="PF03413">
    <property type="entry name" value="PepSY"/>
    <property type="match status" value="1"/>
</dbReference>
<proteinExistence type="predicted"/>
<keyword evidence="1" id="KW-0732">Signal</keyword>
<gene>
    <name evidence="3" type="ORF">LX59_02514</name>
</gene>
<reference evidence="3 4" key="1">
    <citation type="submission" date="2019-07" db="EMBL/GenBank/DDBJ databases">
        <title>Genomic Encyclopedia of Type Strains, Phase I: the one thousand microbial genomes (KMG-I) project.</title>
        <authorList>
            <person name="Kyrpides N."/>
        </authorList>
    </citation>
    <scope>NUCLEOTIDE SEQUENCE [LARGE SCALE GENOMIC DNA]</scope>
    <source>
        <strain evidence="3 4">DSM 375</strain>
    </source>
</reference>
<keyword evidence="4" id="KW-1185">Reference proteome</keyword>
<comment type="caution">
    <text evidence="3">The sequence shown here is derived from an EMBL/GenBank/DDBJ whole genome shotgun (WGS) entry which is preliminary data.</text>
</comment>
<feature type="domain" description="PepSY" evidence="2">
    <location>
        <begin position="43"/>
        <end position="97"/>
    </location>
</feature>
<dbReference type="Gene3D" id="3.10.450.40">
    <property type="match status" value="1"/>
</dbReference>
<accession>A0A562HZX3</accession>
<evidence type="ECO:0000259" key="2">
    <source>
        <dbReference type="Pfam" id="PF03413"/>
    </source>
</evidence>
<evidence type="ECO:0000313" key="3">
    <source>
        <dbReference type="EMBL" id="TWH64311.1"/>
    </source>
</evidence>
<dbReference type="RefSeq" id="WP_144572296.1">
    <property type="nucleotide sequence ID" value="NZ_VLKG01000010.1"/>
</dbReference>
<evidence type="ECO:0000256" key="1">
    <source>
        <dbReference type="SAM" id="SignalP"/>
    </source>
</evidence>
<feature type="signal peptide" evidence="1">
    <location>
        <begin position="1"/>
        <end position="22"/>
    </location>
</feature>
<dbReference type="OrthoDB" id="5772663at2"/>
<sequence length="102" mass="11636">MKTLIALFGAATLFFTSHSLMARDINLHEAVQLRDSGTIKNFEELNKAALARHPGGKITDTELEQEYGRYIYQVEIRDAKGVDWDLEFDATTGELLRDFRDD</sequence>